<dbReference type="SUPFAM" id="SSF53822">
    <property type="entry name" value="Periplasmic binding protein-like I"/>
    <property type="match status" value="1"/>
</dbReference>
<dbReference type="PANTHER" id="PTHR30483:SF6">
    <property type="entry name" value="PERIPLASMIC BINDING PROTEIN OF ABC TRANSPORTER FOR NATURAL AMINO ACIDS"/>
    <property type="match status" value="1"/>
</dbReference>
<feature type="chain" id="PRO_5015393431" evidence="4">
    <location>
        <begin position="17"/>
        <end position="409"/>
    </location>
</feature>
<reference evidence="6 7" key="1">
    <citation type="journal article" date="2018" name="Arch. Microbiol.">
        <title>New insights into the metabolic potential of the phototrophic purple bacterium Rhodopila globiformis DSM 161(T) from its draft genome sequence and evidence for a vanadium-dependent nitrogenase.</title>
        <authorList>
            <person name="Imhoff J.F."/>
            <person name="Rahn T."/>
            <person name="Kunzel S."/>
            <person name="Neulinger S.C."/>
        </authorList>
    </citation>
    <scope>NUCLEOTIDE SEQUENCE [LARGE SCALE GENOMIC DNA]</scope>
    <source>
        <strain evidence="6 7">DSM 161</strain>
    </source>
</reference>
<dbReference type="OrthoDB" id="9791590at2"/>
<keyword evidence="7" id="KW-1185">Reference proteome</keyword>
<comment type="similarity">
    <text evidence="1">Belongs to the leucine-binding protein family.</text>
</comment>
<evidence type="ECO:0000256" key="4">
    <source>
        <dbReference type="SAM" id="SignalP"/>
    </source>
</evidence>
<evidence type="ECO:0000256" key="3">
    <source>
        <dbReference type="ARBA" id="ARBA00022970"/>
    </source>
</evidence>
<dbReference type="InterPro" id="IPR051010">
    <property type="entry name" value="BCAA_transport"/>
</dbReference>
<dbReference type="AlphaFoldDB" id="A0A2S6NMJ0"/>
<keyword evidence="3" id="KW-0029">Amino-acid transport</keyword>
<dbReference type="CDD" id="cd06338">
    <property type="entry name" value="PBP1_ABC_ligand_binding-like"/>
    <property type="match status" value="1"/>
</dbReference>
<feature type="domain" description="Leucine-binding protein" evidence="5">
    <location>
        <begin position="19"/>
        <end position="357"/>
    </location>
</feature>
<dbReference type="GO" id="GO:0006865">
    <property type="term" value="P:amino acid transport"/>
    <property type="evidence" value="ECO:0007669"/>
    <property type="project" value="UniProtKB-KW"/>
</dbReference>
<name>A0A2S6NMJ0_RHOGL</name>
<dbReference type="EMBL" id="NHRY01000049">
    <property type="protein sequence ID" value="PPQ37315.1"/>
    <property type="molecule type" value="Genomic_DNA"/>
</dbReference>
<dbReference type="Pfam" id="PF13458">
    <property type="entry name" value="Peripla_BP_6"/>
    <property type="match status" value="1"/>
</dbReference>
<dbReference type="InterPro" id="IPR028082">
    <property type="entry name" value="Peripla_BP_I"/>
</dbReference>
<comment type="caution">
    <text evidence="6">The sequence shown here is derived from an EMBL/GenBank/DDBJ whole genome shotgun (WGS) entry which is preliminary data.</text>
</comment>
<dbReference type="InterPro" id="IPR028081">
    <property type="entry name" value="Leu-bd"/>
</dbReference>
<gene>
    <name evidence="6" type="ORF">CCS01_03635</name>
</gene>
<protein>
    <submittedName>
        <fullName evidence="6">Branched-chain amino acid ABC transporter substrate-binding protein</fullName>
    </submittedName>
</protein>
<evidence type="ECO:0000256" key="2">
    <source>
        <dbReference type="ARBA" id="ARBA00022729"/>
    </source>
</evidence>
<evidence type="ECO:0000259" key="5">
    <source>
        <dbReference type="Pfam" id="PF13458"/>
    </source>
</evidence>
<proteinExistence type="inferred from homology"/>
<sequence>MLAAVIACAAPAAARAADPITIGLGMALTGGLAPSGKAALLAMQIWAEGVNAKGGLLGRPVKLVYYDDQSNPATVPGLYTKLLDVDHVDLVISGYGTNMVVPALPVIIQHQRTFLGLFALDANSEFHYPNYFSIVPTGGPHPKQSFAKPFFSVAMAQTPKPQTLAIVGADAEFAHNAIDGVRQLAKEAGLKIVYDRTYPPATADYSPIIRAIQVTNPDLVFVASYPPDTVGMLRAASEVGLQTKLFGGGMVGLQYTPLKVQLGPLMNGVVDYEFWLPTGKLATPAAMDFLKRYQAQAPAAGVDVLGYYLPPFAYADMQVLQAAVEGTKSLDQEKLADYLRSHTIHTITGDITFGPDGEWTEARVMEVQFHDVKGNDLAQFRDPGKTETILDPPPLKDGAIIYPYTKARQ</sequence>
<organism evidence="6 7">
    <name type="scientific">Rhodopila globiformis</name>
    <name type="common">Rhodopseudomonas globiformis</name>
    <dbReference type="NCBI Taxonomy" id="1071"/>
    <lineage>
        <taxon>Bacteria</taxon>
        <taxon>Pseudomonadati</taxon>
        <taxon>Pseudomonadota</taxon>
        <taxon>Alphaproteobacteria</taxon>
        <taxon>Acetobacterales</taxon>
        <taxon>Acetobacteraceae</taxon>
        <taxon>Rhodopila</taxon>
    </lineage>
</organism>
<keyword evidence="2 4" id="KW-0732">Signal</keyword>
<evidence type="ECO:0000313" key="7">
    <source>
        <dbReference type="Proteomes" id="UP000239724"/>
    </source>
</evidence>
<dbReference type="PANTHER" id="PTHR30483">
    <property type="entry name" value="LEUCINE-SPECIFIC-BINDING PROTEIN"/>
    <property type="match status" value="1"/>
</dbReference>
<evidence type="ECO:0000313" key="6">
    <source>
        <dbReference type="EMBL" id="PPQ37315.1"/>
    </source>
</evidence>
<dbReference type="Gene3D" id="3.40.50.2300">
    <property type="match status" value="2"/>
</dbReference>
<accession>A0A2S6NMJ0</accession>
<keyword evidence="3" id="KW-0813">Transport</keyword>
<dbReference type="Proteomes" id="UP000239724">
    <property type="component" value="Unassembled WGS sequence"/>
</dbReference>
<feature type="signal peptide" evidence="4">
    <location>
        <begin position="1"/>
        <end position="16"/>
    </location>
</feature>
<evidence type="ECO:0000256" key="1">
    <source>
        <dbReference type="ARBA" id="ARBA00010062"/>
    </source>
</evidence>